<gene>
    <name evidence="1" type="ORF">PoB_004961400</name>
</gene>
<organism evidence="1 2">
    <name type="scientific">Plakobranchus ocellatus</name>
    <dbReference type="NCBI Taxonomy" id="259542"/>
    <lineage>
        <taxon>Eukaryota</taxon>
        <taxon>Metazoa</taxon>
        <taxon>Spiralia</taxon>
        <taxon>Lophotrochozoa</taxon>
        <taxon>Mollusca</taxon>
        <taxon>Gastropoda</taxon>
        <taxon>Heterobranchia</taxon>
        <taxon>Euthyneura</taxon>
        <taxon>Panpulmonata</taxon>
        <taxon>Sacoglossa</taxon>
        <taxon>Placobranchoidea</taxon>
        <taxon>Plakobranchidae</taxon>
        <taxon>Plakobranchus</taxon>
    </lineage>
</organism>
<reference evidence="1 2" key="1">
    <citation type="journal article" date="2021" name="Elife">
        <title>Chloroplast acquisition without the gene transfer in kleptoplastic sea slugs, Plakobranchus ocellatus.</title>
        <authorList>
            <person name="Maeda T."/>
            <person name="Takahashi S."/>
            <person name="Yoshida T."/>
            <person name="Shimamura S."/>
            <person name="Takaki Y."/>
            <person name="Nagai Y."/>
            <person name="Toyoda A."/>
            <person name="Suzuki Y."/>
            <person name="Arimoto A."/>
            <person name="Ishii H."/>
            <person name="Satoh N."/>
            <person name="Nishiyama T."/>
            <person name="Hasebe M."/>
            <person name="Maruyama T."/>
            <person name="Minagawa J."/>
            <person name="Obokata J."/>
            <person name="Shigenobu S."/>
        </authorList>
    </citation>
    <scope>NUCLEOTIDE SEQUENCE [LARGE SCALE GENOMIC DNA]</scope>
</reference>
<dbReference type="Proteomes" id="UP000735302">
    <property type="component" value="Unassembled WGS sequence"/>
</dbReference>
<dbReference type="EMBL" id="BLXT01005500">
    <property type="protein sequence ID" value="GFO23109.1"/>
    <property type="molecule type" value="Genomic_DNA"/>
</dbReference>
<name>A0AAV4BWB8_9GAST</name>
<evidence type="ECO:0000313" key="2">
    <source>
        <dbReference type="Proteomes" id="UP000735302"/>
    </source>
</evidence>
<accession>A0AAV4BWB8</accession>
<sequence length="109" mass="12238">MRAQPVAQENVPAVTSAQVVEMTGRAVWGRAQINWHLRFLPGKLLKHTLSLRLISARITGGSTLQVSEPGTKETLLSWTARPSEMTRKEQQTCFTNLKRGDIFFLLFSV</sequence>
<comment type="caution">
    <text evidence="1">The sequence shown here is derived from an EMBL/GenBank/DDBJ whole genome shotgun (WGS) entry which is preliminary data.</text>
</comment>
<protein>
    <submittedName>
        <fullName evidence="1">Uncharacterized protein</fullName>
    </submittedName>
</protein>
<proteinExistence type="predicted"/>
<dbReference type="AlphaFoldDB" id="A0AAV4BWB8"/>
<keyword evidence="2" id="KW-1185">Reference proteome</keyword>
<evidence type="ECO:0000313" key="1">
    <source>
        <dbReference type="EMBL" id="GFO23109.1"/>
    </source>
</evidence>